<dbReference type="PANTHER" id="PTHR30069:SF40">
    <property type="entry name" value="TONB-DEPENDENT RECEPTOR NMB0964-RELATED"/>
    <property type="match status" value="1"/>
</dbReference>
<dbReference type="InterPro" id="IPR039426">
    <property type="entry name" value="TonB-dep_rcpt-like"/>
</dbReference>
<evidence type="ECO:0000313" key="15">
    <source>
        <dbReference type="Proteomes" id="UP000502502"/>
    </source>
</evidence>
<keyword evidence="15" id="KW-1185">Reference proteome</keyword>
<gene>
    <name evidence="14" type="ORF">G7078_00525</name>
</gene>
<feature type="chain" id="PRO_5026104163" evidence="11">
    <location>
        <begin position="23"/>
        <end position="702"/>
    </location>
</feature>
<dbReference type="PROSITE" id="PS52016">
    <property type="entry name" value="TONB_DEPENDENT_REC_3"/>
    <property type="match status" value="1"/>
</dbReference>
<evidence type="ECO:0000256" key="7">
    <source>
        <dbReference type="ARBA" id="ARBA00023237"/>
    </source>
</evidence>
<evidence type="ECO:0000256" key="11">
    <source>
        <dbReference type="SAM" id="SignalP"/>
    </source>
</evidence>
<feature type="signal peptide" evidence="11">
    <location>
        <begin position="1"/>
        <end position="22"/>
    </location>
</feature>
<dbReference type="Proteomes" id="UP000502502">
    <property type="component" value="Chromosome"/>
</dbReference>
<feature type="compositionally biased region" description="Basic and acidic residues" evidence="10">
    <location>
        <begin position="496"/>
        <end position="507"/>
    </location>
</feature>
<dbReference type="InterPro" id="IPR036942">
    <property type="entry name" value="Beta-barrel_TonB_sf"/>
</dbReference>
<evidence type="ECO:0000256" key="6">
    <source>
        <dbReference type="ARBA" id="ARBA00023136"/>
    </source>
</evidence>
<evidence type="ECO:0000259" key="13">
    <source>
        <dbReference type="Pfam" id="PF07715"/>
    </source>
</evidence>
<evidence type="ECO:0000256" key="4">
    <source>
        <dbReference type="ARBA" id="ARBA00022692"/>
    </source>
</evidence>
<organism evidence="14 15">
    <name type="scientific">Sphingomonas sinipercae</name>
    <dbReference type="NCBI Taxonomy" id="2714944"/>
    <lineage>
        <taxon>Bacteria</taxon>
        <taxon>Pseudomonadati</taxon>
        <taxon>Pseudomonadota</taxon>
        <taxon>Alphaproteobacteria</taxon>
        <taxon>Sphingomonadales</taxon>
        <taxon>Sphingomonadaceae</taxon>
        <taxon>Sphingomonas</taxon>
    </lineage>
</organism>
<proteinExistence type="inferred from homology"/>
<name>A0A6G7ZKI4_9SPHN</name>
<keyword evidence="14" id="KW-0675">Receptor</keyword>
<evidence type="ECO:0000256" key="8">
    <source>
        <dbReference type="PROSITE-ProRule" id="PRU01360"/>
    </source>
</evidence>
<comment type="similarity">
    <text evidence="8 9">Belongs to the TonB-dependent receptor family.</text>
</comment>
<feature type="region of interest" description="Disordered" evidence="10">
    <location>
        <begin position="482"/>
        <end position="507"/>
    </location>
</feature>
<dbReference type="InterPro" id="IPR037066">
    <property type="entry name" value="Plug_dom_sf"/>
</dbReference>
<dbReference type="Pfam" id="PF07715">
    <property type="entry name" value="Plug"/>
    <property type="match status" value="1"/>
</dbReference>
<dbReference type="Pfam" id="PF00593">
    <property type="entry name" value="TonB_dep_Rec_b-barrel"/>
    <property type="match status" value="1"/>
</dbReference>
<dbReference type="AlphaFoldDB" id="A0A6G7ZKI4"/>
<keyword evidence="7 8" id="KW-0998">Cell outer membrane</keyword>
<evidence type="ECO:0000313" key="14">
    <source>
        <dbReference type="EMBL" id="QIL01420.1"/>
    </source>
</evidence>
<evidence type="ECO:0000256" key="3">
    <source>
        <dbReference type="ARBA" id="ARBA00022452"/>
    </source>
</evidence>
<feature type="domain" description="TonB-dependent receptor-like beta-barrel" evidence="12">
    <location>
        <begin position="354"/>
        <end position="671"/>
    </location>
</feature>
<keyword evidence="6 8" id="KW-0472">Membrane</keyword>
<dbReference type="PANTHER" id="PTHR30069">
    <property type="entry name" value="TONB-DEPENDENT OUTER MEMBRANE RECEPTOR"/>
    <property type="match status" value="1"/>
</dbReference>
<protein>
    <submittedName>
        <fullName evidence="14">TonB-dependent receptor</fullName>
    </submittedName>
</protein>
<sequence>MLGILLGSAAATAIFAPAPALVSEAPTAPASADAQSQAATAEQAHVNTHDAIVVTGVRRRAGDVLGGVSVLGKEELARNVRPSLGETLQKQPGVSATSFGPAASRPILRGLSGERIRILTDGIGSLDLSGSGPDHAVAINPLTAERIEVLRGPAALLFGSAAIGGVVNVIDARIPRALPDGGIDVDAIGDFGSAASERSFNLGVDAALGAKFVAHGDASYSKSSDLRVGGHLLSPALRDEARASDDPDIQALAELKDRLPNTQGRTRDLAGGVAYVDGDTNIGVSLARHDSKYGVPIRFSLDPAGDAEAPVIDARQTRGDVRVQVPVGGIFRTATLRGGLSKYRHDELEEGGDIGSSFFSRGGEVRGDIMQSERSGWGGTSGFQYLQRNVRIRGEEKFLPDARQQQAGLFTVQTLVRGPLRLEAGARVEFSKLDADADNQIGTPALSRDFTTVSGSIGGGYDVAPGWRGSLSLSRSSRAPGVEELFSNGPHGGTESFERGNPDLDPERSLSVEAGIRRTEGPVHFTANAYYSRFSNFIYQAPIDALVQDLPLYEYRQGRANYYGFEVQADAHLGHALGVYWAGELVADAVRATIQDFGPAPQIPPFRVLAALTGTRGKVDGRIEVERAARQDRIAPNETPTPGYSLVNASIEWHPLAAATELTLGLSANNIFDVVARRHSSLLKDYAPLAGRDIRFTARLGF</sequence>
<evidence type="ECO:0000256" key="10">
    <source>
        <dbReference type="SAM" id="MobiDB-lite"/>
    </source>
</evidence>
<dbReference type="GO" id="GO:0015344">
    <property type="term" value="F:siderophore uptake transmembrane transporter activity"/>
    <property type="evidence" value="ECO:0007669"/>
    <property type="project" value="TreeGrafter"/>
</dbReference>
<evidence type="ECO:0000259" key="12">
    <source>
        <dbReference type="Pfam" id="PF00593"/>
    </source>
</evidence>
<dbReference type="GO" id="GO:0009279">
    <property type="term" value="C:cell outer membrane"/>
    <property type="evidence" value="ECO:0007669"/>
    <property type="project" value="UniProtKB-SubCell"/>
</dbReference>
<dbReference type="SUPFAM" id="SSF56935">
    <property type="entry name" value="Porins"/>
    <property type="match status" value="1"/>
</dbReference>
<dbReference type="InterPro" id="IPR012910">
    <property type="entry name" value="Plug_dom"/>
</dbReference>
<evidence type="ECO:0000256" key="9">
    <source>
        <dbReference type="RuleBase" id="RU003357"/>
    </source>
</evidence>
<dbReference type="Gene3D" id="2.40.170.20">
    <property type="entry name" value="TonB-dependent receptor, beta-barrel domain"/>
    <property type="match status" value="1"/>
</dbReference>
<accession>A0A6G7ZKI4</accession>
<dbReference type="GO" id="GO:0044718">
    <property type="term" value="P:siderophore transmembrane transport"/>
    <property type="evidence" value="ECO:0007669"/>
    <property type="project" value="TreeGrafter"/>
</dbReference>
<keyword evidence="11" id="KW-0732">Signal</keyword>
<dbReference type="KEGG" id="ssin:G7078_00525"/>
<feature type="domain" description="TonB-dependent receptor plug" evidence="13">
    <location>
        <begin position="63"/>
        <end position="166"/>
    </location>
</feature>
<dbReference type="InterPro" id="IPR000531">
    <property type="entry name" value="Beta-barrel_TonB"/>
</dbReference>
<evidence type="ECO:0000256" key="2">
    <source>
        <dbReference type="ARBA" id="ARBA00022448"/>
    </source>
</evidence>
<keyword evidence="3 8" id="KW-1134">Transmembrane beta strand</keyword>
<evidence type="ECO:0000256" key="5">
    <source>
        <dbReference type="ARBA" id="ARBA00023077"/>
    </source>
</evidence>
<comment type="subcellular location">
    <subcellularLocation>
        <location evidence="1 8">Cell outer membrane</location>
        <topology evidence="1 8">Multi-pass membrane protein</topology>
    </subcellularLocation>
</comment>
<keyword evidence="2 8" id="KW-0813">Transport</keyword>
<reference evidence="14 15" key="1">
    <citation type="submission" date="2020-03" db="EMBL/GenBank/DDBJ databases">
        <title>Sphingomonas sp. nov., isolated from fish.</title>
        <authorList>
            <person name="Hyun D.-W."/>
            <person name="Bae J.-W."/>
        </authorList>
    </citation>
    <scope>NUCLEOTIDE SEQUENCE [LARGE SCALE GENOMIC DNA]</scope>
    <source>
        <strain evidence="14 15">HDW15C</strain>
    </source>
</reference>
<dbReference type="Gene3D" id="2.170.130.10">
    <property type="entry name" value="TonB-dependent receptor, plug domain"/>
    <property type="match status" value="1"/>
</dbReference>
<evidence type="ECO:0000256" key="1">
    <source>
        <dbReference type="ARBA" id="ARBA00004571"/>
    </source>
</evidence>
<keyword evidence="5 9" id="KW-0798">TonB box</keyword>
<dbReference type="EMBL" id="CP049871">
    <property type="protein sequence ID" value="QIL01420.1"/>
    <property type="molecule type" value="Genomic_DNA"/>
</dbReference>
<keyword evidence="4 8" id="KW-0812">Transmembrane</keyword>